<dbReference type="AlphaFoldDB" id="A0A833RBN7"/>
<gene>
    <name evidence="1" type="ORF">E2986_05710</name>
</gene>
<name>A0A833RBN7_9HYME</name>
<reference evidence="1" key="1">
    <citation type="submission" date="2019-11" db="EMBL/GenBank/DDBJ databases">
        <title>The nuclear and mitochondrial genomes of Frieseomelitta varia - a highly eusocial stingless bee (Meliponini) with a permanently sterile worker caste.</title>
        <authorList>
            <person name="Freitas F.C.P."/>
            <person name="Lourenco A.P."/>
            <person name="Nunes F.M.F."/>
            <person name="Paschoal A.R."/>
            <person name="Abreu F.C.P."/>
            <person name="Barbin F.O."/>
            <person name="Bataglia L."/>
            <person name="Cardoso-Junior C.A.M."/>
            <person name="Cervoni M.S."/>
            <person name="Silva S.R."/>
            <person name="Dalarmi F."/>
            <person name="Del Lama M.A."/>
            <person name="Depintor T.S."/>
            <person name="Ferreira K.M."/>
            <person name="Goria P.S."/>
            <person name="Jaskot M.C."/>
            <person name="Lago D.C."/>
            <person name="Luna-Lucena D."/>
            <person name="Moda L.M."/>
            <person name="Nascimento L."/>
            <person name="Pedrino M."/>
            <person name="Rabico F.O."/>
            <person name="Sanches F.C."/>
            <person name="Santos D.E."/>
            <person name="Santos C.G."/>
            <person name="Vieira J."/>
            <person name="Lopes T.F."/>
            <person name="Barchuk A.R."/>
            <person name="Hartfelder K."/>
            <person name="Simoes Z.L.P."/>
            <person name="Bitondi M.M.G."/>
            <person name="Pinheiro D.G."/>
        </authorList>
    </citation>
    <scope>NUCLEOTIDE SEQUENCE</scope>
    <source>
        <strain evidence="1">USP_RPSP 00005682</strain>
        <tissue evidence="1">Whole individual</tissue>
    </source>
</reference>
<keyword evidence="2" id="KW-1185">Reference proteome</keyword>
<protein>
    <submittedName>
        <fullName evidence="1">Uncharacterized protein</fullName>
    </submittedName>
</protein>
<sequence length="193" mass="21022">MYCTTCRCTSLLKSVSHHAISNKTNESESNNTITQKQHGVPLPGLCRSVTQAIPTVDINDGPSMSIAERLAALQRSGNTNWKRRIAPESSNSSDGVCSNSLNKEEVSIKQGVLADCLGKLESATEGWKKRIAAPDVTKFTVAGKMKVEQLENLDPGPSSPLIEVTGNITDRKKKTPRPERFRAKKGNISNLNF</sequence>
<dbReference type="EMBL" id="WNWW01000984">
    <property type="protein sequence ID" value="KAF3420189.1"/>
    <property type="molecule type" value="Genomic_DNA"/>
</dbReference>
<evidence type="ECO:0000313" key="1">
    <source>
        <dbReference type="EMBL" id="KAF3420189.1"/>
    </source>
</evidence>
<evidence type="ECO:0000313" key="2">
    <source>
        <dbReference type="Proteomes" id="UP000655588"/>
    </source>
</evidence>
<proteinExistence type="predicted"/>
<accession>A0A833RBN7</accession>
<organism evidence="1 2">
    <name type="scientific">Frieseomelitta varia</name>
    <dbReference type="NCBI Taxonomy" id="561572"/>
    <lineage>
        <taxon>Eukaryota</taxon>
        <taxon>Metazoa</taxon>
        <taxon>Ecdysozoa</taxon>
        <taxon>Arthropoda</taxon>
        <taxon>Hexapoda</taxon>
        <taxon>Insecta</taxon>
        <taxon>Pterygota</taxon>
        <taxon>Neoptera</taxon>
        <taxon>Endopterygota</taxon>
        <taxon>Hymenoptera</taxon>
        <taxon>Apocrita</taxon>
        <taxon>Aculeata</taxon>
        <taxon>Apoidea</taxon>
        <taxon>Anthophila</taxon>
        <taxon>Apidae</taxon>
        <taxon>Frieseomelitta</taxon>
    </lineage>
</organism>
<dbReference type="Proteomes" id="UP000655588">
    <property type="component" value="Unassembled WGS sequence"/>
</dbReference>
<comment type="caution">
    <text evidence="1">The sequence shown here is derived from an EMBL/GenBank/DDBJ whole genome shotgun (WGS) entry which is preliminary data.</text>
</comment>